<dbReference type="Proteomes" id="UP000694388">
    <property type="component" value="Unplaced"/>
</dbReference>
<dbReference type="PANTHER" id="PTHR11785:SF348">
    <property type="entry name" value="ASC-TYPE AMINO ACID TRANSPORTER 2"/>
    <property type="match status" value="1"/>
</dbReference>
<evidence type="ECO:0000256" key="4">
    <source>
        <dbReference type="ARBA" id="ARBA00023136"/>
    </source>
</evidence>
<feature type="transmembrane region" description="Helical" evidence="6">
    <location>
        <begin position="442"/>
        <end position="459"/>
    </location>
</feature>
<dbReference type="PANTHER" id="PTHR11785">
    <property type="entry name" value="AMINO ACID TRANSPORTER"/>
    <property type="match status" value="1"/>
</dbReference>
<keyword evidence="4 6" id="KW-0472">Membrane</keyword>
<dbReference type="OMA" id="EGSNWSW"/>
<reference evidence="7" key="2">
    <citation type="submission" date="2025-09" db="UniProtKB">
        <authorList>
            <consortium name="Ensembl"/>
        </authorList>
    </citation>
    <scope>IDENTIFICATION</scope>
</reference>
<feature type="transmembrane region" description="Helical" evidence="6">
    <location>
        <begin position="527"/>
        <end position="549"/>
    </location>
</feature>
<reference evidence="7" key="1">
    <citation type="submission" date="2025-08" db="UniProtKB">
        <authorList>
            <consortium name="Ensembl"/>
        </authorList>
    </citation>
    <scope>IDENTIFICATION</scope>
</reference>
<feature type="transmembrane region" description="Helical" evidence="6">
    <location>
        <begin position="278"/>
        <end position="297"/>
    </location>
</feature>
<evidence type="ECO:0000256" key="1">
    <source>
        <dbReference type="ARBA" id="ARBA00004141"/>
    </source>
</evidence>
<keyword evidence="2 6" id="KW-0812">Transmembrane</keyword>
<evidence type="ECO:0000256" key="2">
    <source>
        <dbReference type="ARBA" id="ARBA00022692"/>
    </source>
</evidence>
<feature type="transmembrane region" description="Helical" evidence="6">
    <location>
        <begin position="465"/>
        <end position="487"/>
    </location>
</feature>
<feature type="transmembrane region" description="Helical" evidence="6">
    <location>
        <begin position="317"/>
        <end position="333"/>
    </location>
</feature>
<dbReference type="Ensembl" id="ENSEBUT00000011107.1">
    <property type="protein sequence ID" value="ENSEBUP00000010558.1"/>
    <property type="gene ID" value="ENSEBUG00000006799.1"/>
</dbReference>
<dbReference type="Pfam" id="PF13520">
    <property type="entry name" value="AA_permease_2"/>
    <property type="match status" value="1"/>
</dbReference>
<feature type="transmembrane region" description="Helical" evidence="6">
    <location>
        <begin position="154"/>
        <end position="175"/>
    </location>
</feature>
<feature type="transmembrane region" description="Helical" evidence="6">
    <location>
        <begin position="396"/>
        <end position="421"/>
    </location>
</feature>
<dbReference type="GO" id="GO:0016020">
    <property type="term" value="C:membrane"/>
    <property type="evidence" value="ECO:0007669"/>
    <property type="project" value="UniProtKB-SubCell"/>
</dbReference>
<comment type="subcellular location">
    <subcellularLocation>
        <location evidence="1">Membrane</location>
        <topology evidence="1">Multi-pass membrane protein</topology>
    </subcellularLocation>
</comment>
<evidence type="ECO:0000256" key="6">
    <source>
        <dbReference type="SAM" id="Phobius"/>
    </source>
</evidence>
<feature type="transmembrane region" description="Helical" evidence="6">
    <location>
        <begin position="232"/>
        <end position="257"/>
    </location>
</feature>
<feature type="compositionally biased region" description="Acidic residues" evidence="5">
    <location>
        <begin position="41"/>
        <end position="52"/>
    </location>
</feature>
<accession>A0A8C4Q608</accession>
<evidence type="ECO:0000256" key="5">
    <source>
        <dbReference type="SAM" id="MobiDB-lite"/>
    </source>
</evidence>
<proteinExistence type="predicted"/>
<feature type="transmembrane region" description="Helical" evidence="6">
    <location>
        <begin position="195"/>
        <end position="212"/>
    </location>
</feature>
<evidence type="ECO:0000313" key="8">
    <source>
        <dbReference type="Proteomes" id="UP000694388"/>
    </source>
</evidence>
<dbReference type="GO" id="GO:0015179">
    <property type="term" value="F:L-amino acid transmembrane transporter activity"/>
    <property type="evidence" value="ECO:0007669"/>
    <property type="project" value="TreeGrafter"/>
</dbReference>
<name>A0A8C4Q608_EPTBU</name>
<sequence>MAGQNMMQDNIVQLSAYPATSSSQEGHQLLPMEQRGHGTGEEEGMEEEEQEVFENGQHNIQDEGKETNISGRPELQLITGLKQRNIVKEERSGREGDDWKWKRQEENEWNNNSVLRLKPRFGFFTGVSIIVGNIFGSGIFISPGGVLYFCQSNVGVALLVWTASGLLSMIGSLCYAELGCALPSSGGEYTYLRRAFGRLLAFFFAWISVFLQNPASNAVQALTFAEYALQPFYGGGCAVPGAVLKCIAIAIVLLMSIINGLSVKWAINTLNTLTMVKLIAFCIITVIGLVFMVSGKPGFLVLGFNGPVPNASQLGEAFYQCLWAYSGWSSISYMTEELKHREKNLLRCIVVSLILITVIYLLVNMSYLTVVTPKEIISDAVGITWGDRVLGSWSSLIPITVSISILGSLSSSYMVVARLTYGAAGCAMDGPLAMLNIRHHTPLPAIVLSAVLSVVFILLTSMRNLVATLGFISWFFVGLTCAALLVLRWREKSLIRPYKVFPVLPLLMVGICGFLVVASITSPRLEYFYFIAFIFCGTFYYVPCIHFGLSLPKRITCWIQLILEAVPASPLSANEHPN</sequence>
<dbReference type="AlphaFoldDB" id="A0A8C4Q608"/>
<feature type="region of interest" description="Disordered" evidence="5">
    <location>
        <begin position="34"/>
        <end position="54"/>
    </location>
</feature>
<feature type="transmembrane region" description="Helical" evidence="6">
    <location>
        <begin position="499"/>
        <end position="521"/>
    </location>
</feature>
<feature type="transmembrane region" description="Helical" evidence="6">
    <location>
        <begin position="121"/>
        <end position="142"/>
    </location>
</feature>
<dbReference type="Gene3D" id="1.20.1740.10">
    <property type="entry name" value="Amino acid/polyamine transporter I"/>
    <property type="match status" value="1"/>
</dbReference>
<evidence type="ECO:0000256" key="3">
    <source>
        <dbReference type="ARBA" id="ARBA00022989"/>
    </source>
</evidence>
<keyword evidence="3 6" id="KW-1133">Transmembrane helix</keyword>
<dbReference type="InterPro" id="IPR050598">
    <property type="entry name" value="AminoAcid_Transporter"/>
</dbReference>
<keyword evidence="8" id="KW-1185">Reference proteome</keyword>
<dbReference type="InterPro" id="IPR002293">
    <property type="entry name" value="AA/rel_permease1"/>
</dbReference>
<dbReference type="GeneTree" id="ENSGT00940000163578"/>
<organism evidence="7 8">
    <name type="scientific">Eptatretus burgeri</name>
    <name type="common">Inshore hagfish</name>
    <dbReference type="NCBI Taxonomy" id="7764"/>
    <lineage>
        <taxon>Eukaryota</taxon>
        <taxon>Metazoa</taxon>
        <taxon>Chordata</taxon>
        <taxon>Craniata</taxon>
        <taxon>Vertebrata</taxon>
        <taxon>Cyclostomata</taxon>
        <taxon>Myxini</taxon>
        <taxon>Myxiniformes</taxon>
        <taxon>Myxinidae</taxon>
        <taxon>Eptatretinae</taxon>
        <taxon>Eptatretus</taxon>
    </lineage>
</organism>
<evidence type="ECO:0000313" key="7">
    <source>
        <dbReference type="Ensembl" id="ENSEBUP00000010558.1"/>
    </source>
</evidence>
<protein>
    <submittedName>
        <fullName evidence="7">Uncharacterized protein</fullName>
    </submittedName>
</protein>
<feature type="transmembrane region" description="Helical" evidence="6">
    <location>
        <begin position="345"/>
        <end position="363"/>
    </location>
</feature>